<protein>
    <submittedName>
        <fullName evidence="1">Uncharacterized protein</fullName>
    </submittedName>
</protein>
<reference evidence="1" key="1">
    <citation type="journal article" date="2008" name="Nature">
        <title>The amphioxus genome and the evolution of the chordate karyotype.</title>
        <authorList>
            <consortium name="US DOE Joint Genome Institute (JGI-PGF)"/>
            <person name="Putnam N.H."/>
            <person name="Butts T."/>
            <person name="Ferrier D.E.K."/>
            <person name="Furlong R.F."/>
            <person name="Hellsten U."/>
            <person name="Kawashima T."/>
            <person name="Robinson-Rechavi M."/>
            <person name="Shoguchi E."/>
            <person name="Terry A."/>
            <person name="Yu J.-K."/>
            <person name="Benito-Gutierrez E.L."/>
            <person name="Dubchak I."/>
            <person name="Garcia-Fernandez J."/>
            <person name="Gibson-Brown J.J."/>
            <person name="Grigoriev I.V."/>
            <person name="Horton A.C."/>
            <person name="de Jong P.J."/>
            <person name="Jurka J."/>
            <person name="Kapitonov V.V."/>
            <person name="Kohara Y."/>
            <person name="Kuroki Y."/>
            <person name="Lindquist E."/>
            <person name="Lucas S."/>
            <person name="Osoegawa K."/>
            <person name="Pennacchio L.A."/>
            <person name="Salamov A.A."/>
            <person name="Satou Y."/>
            <person name="Sauka-Spengler T."/>
            <person name="Schmutz J."/>
            <person name="Shin-I T."/>
            <person name="Toyoda A."/>
            <person name="Bronner-Fraser M."/>
            <person name="Fujiyama A."/>
            <person name="Holland L.Z."/>
            <person name="Holland P.W.H."/>
            <person name="Satoh N."/>
            <person name="Rokhsar D.S."/>
        </authorList>
    </citation>
    <scope>NUCLEOTIDE SEQUENCE [LARGE SCALE GENOMIC DNA]</scope>
    <source>
        <strain evidence="1">S238N-H82</strain>
        <tissue evidence="1">Testes</tissue>
    </source>
</reference>
<dbReference type="EMBL" id="GG666729">
    <property type="protein sequence ID" value="EEN42418.1"/>
    <property type="molecule type" value="Genomic_DNA"/>
</dbReference>
<proteinExistence type="predicted"/>
<sequence>MCDTDTCVGLKQANKEDLQTGATSVLLGIATVSRKSPGRRHLSATAIINQKAGVRVYAIPEDLKLLSSYISYKALHPASPLTRRQTCGNGADPVRQYAVSNPAGCEYLVFCDVDHSNGDYNECPRRHVLDQFFMACLCCPEHSTREQCIYCVNLE</sequence>
<name>C3ZYG6_BRAFL</name>
<gene>
    <name evidence="1" type="ORF">BRAFLDRAFT_108375</name>
</gene>
<accession>C3ZYG6</accession>
<dbReference type="InParanoid" id="C3ZYG6"/>
<organism>
    <name type="scientific">Branchiostoma floridae</name>
    <name type="common">Florida lancelet</name>
    <name type="synonym">Amphioxus</name>
    <dbReference type="NCBI Taxonomy" id="7739"/>
    <lineage>
        <taxon>Eukaryota</taxon>
        <taxon>Metazoa</taxon>
        <taxon>Chordata</taxon>
        <taxon>Cephalochordata</taxon>
        <taxon>Leptocardii</taxon>
        <taxon>Amphioxiformes</taxon>
        <taxon>Branchiostomatidae</taxon>
        <taxon>Branchiostoma</taxon>
    </lineage>
</organism>
<dbReference type="AlphaFoldDB" id="C3ZYG6"/>
<evidence type="ECO:0000313" key="1">
    <source>
        <dbReference type="EMBL" id="EEN42418.1"/>
    </source>
</evidence>